<dbReference type="EMBL" id="BDSP01000206">
    <property type="protein sequence ID" value="GAX24104.1"/>
    <property type="molecule type" value="Genomic_DNA"/>
</dbReference>
<keyword evidence="3" id="KW-1185">Reference proteome</keyword>
<dbReference type="Proteomes" id="UP000198406">
    <property type="component" value="Unassembled WGS sequence"/>
</dbReference>
<sequence>MKKVASNSSLRHENWRPPRRYAAMILLATMIEQIFLVWHRVMMQFEESLVHQIKMVHLTSGASTSYSSLSSVNK</sequence>
<keyword evidence="1" id="KW-0472">Membrane</keyword>
<comment type="caution">
    <text evidence="2">The sequence shown here is derived from an EMBL/GenBank/DDBJ whole genome shotgun (WGS) entry which is preliminary data.</text>
</comment>
<reference evidence="2 3" key="1">
    <citation type="journal article" date="2015" name="Plant Cell">
        <title>Oil accumulation by the oleaginous diatom Fistulifera solaris as revealed by the genome and transcriptome.</title>
        <authorList>
            <person name="Tanaka T."/>
            <person name="Maeda Y."/>
            <person name="Veluchamy A."/>
            <person name="Tanaka M."/>
            <person name="Abida H."/>
            <person name="Marechal E."/>
            <person name="Bowler C."/>
            <person name="Muto M."/>
            <person name="Sunaga Y."/>
            <person name="Tanaka M."/>
            <person name="Yoshino T."/>
            <person name="Taniguchi T."/>
            <person name="Fukuda Y."/>
            <person name="Nemoto M."/>
            <person name="Matsumoto M."/>
            <person name="Wong P.S."/>
            <person name="Aburatani S."/>
            <person name="Fujibuchi W."/>
        </authorList>
    </citation>
    <scope>NUCLEOTIDE SEQUENCE [LARGE SCALE GENOMIC DNA]</scope>
    <source>
        <strain evidence="2 3">JPCC DA0580</strain>
    </source>
</reference>
<organism evidence="2 3">
    <name type="scientific">Fistulifera solaris</name>
    <name type="common">Oleaginous diatom</name>
    <dbReference type="NCBI Taxonomy" id="1519565"/>
    <lineage>
        <taxon>Eukaryota</taxon>
        <taxon>Sar</taxon>
        <taxon>Stramenopiles</taxon>
        <taxon>Ochrophyta</taxon>
        <taxon>Bacillariophyta</taxon>
        <taxon>Bacillariophyceae</taxon>
        <taxon>Bacillariophycidae</taxon>
        <taxon>Naviculales</taxon>
        <taxon>Naviculaceae</taxon>
        <taxon>Fistulifera</taxon>
    </lineage>
</organism>
<gene>
    <name evidence="2" type="ORF">FisN_9Hu356</name>
</gene>
<protein>
    <submittedName>
        <fullName evidence="2">Uncharacterized protein</fullName>
    </submittedName>
</protein>
<proteinExistence type="predicted"/>
<evidence type="ECO:0000256" key="1">
    <source>
        <dbReference type="SAM" id="Phobius"/>
    </source>
</evidence>
<feature type="transmembrane region" description="Helical" evidence="1">
    <location>
        <begin position="21"/>
        <end position="41"/>
    </location>
</feature>
<name>A0A1Z5KCT0_FISSO</name>
<accession>A0A1Z5KCT0</accession>
<evidence type="ECO:0000313" key="3">
    <source>
        <dbReference type="Proteomes" id="UP000198406"/>
    </source>
</evidence>
<evidence type="ECO:0000313" key="2">
    <source>
        <dbReference type="EMBL" id="GAX24104.1"/>
    </source>
</evidence>
<dbReference type="AlphaFoldDB" id="A0A1Z5KCT0"/>
<dbReference type="InParanoid" id="A0A1Z5KCT0"/>
<keyword evidence="1" id="KW-1133">Transmembrane helix</keyword>
<keyword evidence="1" id="KW-0812">Transmembrane</keyword>